<dbReference type="GO" id="GO:0003676">
    <property type="term" value="F:nucleic acid binding"/>
    <property type="evidence" value="ECO:0007669"/>
    <property type="project" value="InterPro"/>
</dbReference>
<dbReference type="Proteomes" id="UP000499080">
    <property type="component" value="Unassembled WGS sequence"/>
</dbReference>
<proteinExistence type="predicted"/>
<accession>A0A4Y2JAR5</accession>
<dbReference type="EMBL" id="BGPR01003363">
    <property type="protein sequence ID" value="GBM87167.1"/>
    <property type="molecule type" value="Genomic_DNA"/>
</dbReference>
<reference evidence="1 2" key="1">
    <citation type="journal article" date="2019" name="Sci. Rep.">
        <title>Orb-weaving spider Araneus ventricosus genome elucidates the spidroin gene catalogue.</title>
        <authorList>
            <person name="Kono N."/>
            <person name="Nakamura H."/>
            <person name="Ohtoshi R."/>
            <person name="Moran D.A.P."/>
            <person name="Shinohara A."/>
            <person name="Yoshida Y."/>
            <person name="Fujiwara M."/>
            <person name="Mori M."/>
            <person name="Tomita M."/>
            <person name="Arakawa K."/>
        </authorList>
    </citation>
    <scope>NUCLEOTIDE SEQUENCE [LARGE SCALE GENOMIC DNA]</scope>
</reference>
<dbReference type="Gene3D" id="3.30.420.10">
    <property type="entry name" value="Ribonuclease H-like superfamily/Ribonuclease H"/>
    <property type="match status" value="1"/>
</dbReference>
<dbReference type="PROSITE" id="PS51257">
    <property type="entry name" value="PROKAR_LIPOPROTEIN"/>
    <property type="match status" value="1"/>
</dbReference>
<organism evidence="1 2">
    <name type="scientific">Araneus ventricosus</name>
    <name type="common">Orbweaver spider</name>
    <name type="synonym">Epeira ventricosa</name>
    <dbReference type="NCBI Taxonomy" id="182803"/>
    <lineage>
        <taxon>Eukaryota</taxon>
        <taxon>Metazoa</taxon>
        <taxon>Ecdysozoa</taxon>
        <taxon>Arthropoda</taxon>
        <taxon>Chelicerata</taxon>
        <taxon>Arachnida</taxon>
        <taxon>Araneae</taxon>
        <taxon>Araneomorphae</taxon>
        <taxon>Entelegynae</taxon>
        <taxon>Araneoidea</taxon>
        <taxon>Araneidae</taxon>
        <taxon>Araneus</taxon>
    </lineage>
</organism>
<comment type="caution">
    <text evidence="1">The sequence shown here is derived from an EMBL/GenBank/DDBJ whole genome shotgun (WGS) entry which is preliminary data.</text>
</comment>
<dbReference type="OrthoDB" id="6432521at2759"/>
<evidence type="ECO:0000313" key="1">
    <source>
        <dbReference type="EMBL" id="GBM87167.1"/>
    </source>
</evidence>
<protein>
    <submittedName>
        <fullName evidence="1">Uncharacterized protein</fullName>
    </submittedName>
</protein>
<evidence type="ECO:0000313" key="2">
    <source>
        <dbReference type="Proteomes" id="UP000499080"/>
    </source>
</evidence>
<name>A0A4Y2JAR5_ARAVE</name>
<dbReference type="AlphaFoldDB" id="A0A4Y2JAR5"/>
<dbReference type="InterPro" id="IPR036397">
    <property type="entry name" value="RNaseH_sf"/>
</dbReference>
<gene>
    <name evidence="1" type="ORF">AVEN_6104_1</name>
</gene>
<keyword evidence="2" id="KW-1185">Reference proteome</keyword>
<sequence length="112" mass="12478">MRSYRVIEDLPYNVFCGVLACELNSFLRPQWEECSPPLKLIVWCGFTASFILGPFFFKDIDPAGPVTCTVNGVRYESLLNNHVIAALKHHARVGNTILMQDAITGQGPIPPE</sequence>